<reference evidence="1 2" key="1">
    <citation type="submission" date="2015-08" db="EMBL/GenBank/DDBJ databases">
        <title>Draft Genome Sequence of Pseudoalteromonas porphyrae UCD-SED14.</title>
        <authorList>
            <person name="Coil D.A."/>
            <person name="Jospin G."/>
            <person name="Lee R.D."/>
            <person name="Eisen J.A."/>
        </authorList>
    </citation>
    <scope>NUCLEOTIDE SEQUENCE [LARGE SCALE GENOMIC DNA]</scope>
    <source>
        <strain evidence="1 2">UCD-SED14</strain>
    </source>
</reference>
<dbReference type="RefSeq" id="WP_054454751.1">
    <property type="nucleotide sequence ID" value="NZ_LHPH01000014.1"/>
</dbReference>
<dbReference type="InterPro" id="IPR018724">
    <property type="entry name" value="2OG-Fe_dioxygenase"/>
</dbReference>
<dbReference type="PATRIC" id="fig|187330.3.peg.968"/>
<gene>
    <name evidence="1" type="ORF">ADS77_12700</name>
</gene>
<accession>A0A0N1EJH0</accession>
<proteinExistence type="predicted"/>
<dbReference type="Gene3D" id="2.60.120.620">
    <property type="entry name" value="q2cbj1_9rhob like domain"/>
    <property type="match status" value="1"/>
</dbReference>
<evidence type="ECO:0008006" key="3">
    <source>
        <dbReference type="Google" id="ProtNLM"/>
    </source>
</evidence>
<dbReference type="AlphaFoldDB" id="A0A0N1EJH0"/>
<dbReference type="Pfam" id="PF10014">
    <property type="entry name" value="2OG-Fe_Oxy_2"/>
    <property type="match status" value="1"/>
</dbReference>
<dbReference type="Proteomes" id="UP000037848">
    <property type="component" value="Unassembled WGS sequence"/>
</dbReference>
<evidence type="ECO:0000313" key="1">
    <source>
        <dbReference type="EMBL" id="KPH62154.1"/>
    </source>
</evidence>
<dbReference type="OrthoDB" id="6681382at2"/>
<protein>
    <recommendedName>
        <fullName evidence="3">2OG-Fe dioxygenase family protein</fullName>
    </recommendedName>
</protein>
<comment type="caution">
    <text evidence="1">The sequence shown here is derived from an EMBL/GenBank/DDBJ whole genome shotgun (WGS) entry which is preliminary data.</text>
</comment>
<keyword evidence="2" id="KW-1185">Reference proteome</keyword>
<evidence type="ECO:0000313" key="2">
    <source>
        <dbReference type="Proteomes" id="UP000037848"/>
    </source>
</evidence>
<name>A0A0N1EJH0_9GAMM</name>
<organism evidence="1 2">
    <name type="scientific">Pseudoalteromonas porphyrae</name>
    <dbReference type="NCBI Taxonomy" id="187330"/>
    <lineage>
        <taxon>Bacteria</taxon>
        <taxon>Pseudomonadati</taxon>
        <taxon>Pseudomonadota</taxon>
        <taxon>Gammaproteobacteria</taxon>
        <taxon>Alteromonadales</taxon>
        <taxon>Pseudoalteromonadaceae</taxon>
        <taxon>Pseudoalteromonas</taxon>
    </lineage>
</organism>
<dbReference type="EMBL" id="LHPH01000014">
    <property type="protein sequence ID" value="KPH62154.1"/>
    <property type="molecule type" value="Genomic_DNA"/>
</dbReference>
<sequence>MTVKNRAREVFNYAKYLHPENNPFSQIQHALEKATEMIAKEGYASIASDTISEAFDISKEELGSLAKYWNDLPTDDYLHDEGRYRKRKIGHVHIDIENNRFSVSDNQMFYQSKSINSANGGVKRFFDTVPNSFYHEPAFQKLLLGNLRVISDVGLRRVNVSFHLFRVISRPDEVGQATPEGIHRDGHLYVGQHLIRRENVSGGISGIYTPEKESLFKTTLTAPLDSIVVNDEKVMHDVSEVYCADNRCTGYRDMLVIDYNRDD</sequence>
<dbReference type="GO" id="GO:0051213">
    <property type="term" value="F:dioxygenase activity"/>
    <property type="evidence" value="ECO:0007669"/>
    <property type="project" value="InterPro"/>
</dbReference>